<dbReference type="RefSeq" id="WP_072848128.1">
    <property type="nucleotide sequence ID" value="NZ_CALHYR010000090.1"/>
</dbReference>
<dbReference type="EMBL" id="NFHM01000004">
    <property type="protein sequence ID" value="OUN44864.1"/>
    <property type="molecule type" value="Genomic_DNA"/>
</dbReference>
<evidence type="ECO:0000313" key="2">
    <source>
        <dbReference type="Proteomes" id="UP000195455"/>
    </source>
</evidence>
<gene>
    <name evidence="1" type="ORF">B5G26_04285</name>
</gene>
<protein>
    <recommendedName>
        <fullName evidence="3">DNA-binding protein</fullName>
    </recommendedName>
</protein>
<accession>A0A1Y3U7Y6</accession>
<reference evidence="2" key="1">
    <citation type="submission" date="2017-04" db="EMBL/GenBank/DDBJ databases">
        <title>Function of individual gut microbiota members based on whole genome sequencing of pure cultures obtained from chicken caecum.</title>
        <authorList>
            <person name="Medvecky M."/>
            <person name="Cejkova D."/>
            <person name="Polansky O."/>
            <person name="Karasova D."/>
            <person name="Kubasova T."/>
            <person name="Cizek A."/>
            <person name="Rychlik I."/>
        </authorList>
    </citation>
    <scope>NUCLEOTIDE SEQUENCE [LARGE SCALE GENOMIC DNA]</scope>
    <source>
        <strain evidence="2">An75</strain>
    </source>
</reference>
<name>A0A1Y3U7Y6_9FIRM</name>
<dbReference type="AlphaFoldDB" id="A0A1Y3U7Y6"/>
<evidence type="ECO:0000313" key="1">
    <source>
        <dbReference type="EMBL" id="OUN44864.1"/>
    </source>
</evidence>
<evidence type="ECO:0008006" key="3">
    <source>
        <dbReference type="Google" id="ProtNLM"/>
    </source>
</evidence>
<dbReference type="Proteomes" id="UP000195455">
    <property type="component" value="Unassembled WGS sequence"/>
</dbReference>
<comment type="caution">
    <text evidence="1">The sequence shown here is derived from an EMBL/GenBank/DDBJ whole genome shotgun (WGS) entry which is preliminary data.</text>
</comment>
<organism evidence="1 2">
    <name type="scientific">Anaerotignum lactatifermentans</name>
    <dbReference type="NCBI Taxonomy" id="160404"/>
    <lineage>
        <taxon>Bacteria</taxon>
        <taxon>Bacillati</taxon>
        <taxon>Bacillota</taxon>
        <taxon>Clostridia</taxon>
        <taxon>Lachnospirales</taxon>
        <taxon>Anaerotignaceae</taxon>
        <taxon>Anaerotignum</taxon>
    </lineage>
</organism>
<sequence length="91" mass="10273">MAKMRTIKEAYIELKQADEHTAVTQTGLRRLVNEGKIPSVKVGNKTLVDMDNVYTFLEMGTASKAAQPEAGKIRPIRRYMDGAYMKRIVNN</sequence>
<proteinExistence type="predicted"/>